<evidence type="ECO:0008006" key="3">
    <source>
        <dbReference type="Google" id="ProtNLM"/>
    </source>
</evidence>
<dbReference type="RefSeq" id="WP_425556492.1">
    <property type="nucleotide sequence ID" value="NZ_BAABIE010000005.1"/>
</dbReference>
<dbReference type="SUPFAM" id="SSF47240">
    <property type="entry name" value="Ferritin-like"/>
    <property type="match status" value="1"/>
</dbReference>
<evidence type="ECO:0000313" key="2">
    <source>
        <dbReference type="Proteomes" id="UP001500822"/>
    </source>
</evidence>
<proteinExistence type="predicted"/>
<sequence length="308" mass="35124">MTIANNPETATEYDYDARAVVARRLLKGSAQRSYDPIIELDFDAPLPSDKFFLPPRVVSIYGTDLWESLTTQQQIEVSRQELANILSVGIWFENLLNRALLVRLMRQDPAASTTHYALTEMGDECRHMTMFGKVIEHVGARAYPMRRWERGAMHLLPFTMRGTLLWVITLVGEELFDALQRQIKDDPELQPIVARLMQIHVTEESRHIGFARDGIVRRMPIRSRAETVLAANLHGLAAPIFRLLFTNPEMYQRAGLPNPREVAAIARANPHFHASQITSFAPLAAFFRKTGLMGSFAERRWRRAGFLP</sequence>
<dbReference type="InterPro" id="IPR009078">
    <property type="entry name" value="Ferritin-like_SF"/>
</dbReference>
<dbReference type="InterPro" id="IPR025859">
    <property type="entry name" value="AurF/CmlI"/>
</dbReference>
<dbReference type="EMBL" id="BAABIE010000005">
    <property type="protein sequence ID" value="GAA4745803.1"/>
    <property type="molecule type" value="Genomic_DNA"/>
</dbReference>
<dbReference type="InterPro" id="IPR012348">
    <property type="entry name" value="RNR-like"/>
</dbReference>
<reference evidence="2" key="1">
    <citation type="journal article" date="2019" name="Int. J. Syst. Evol. Microbiol.">
        <title>The Global Catalogue of Microorganisms (GCM) 10K type strain sequencing project: providing services to taxonomists for standard genome sequencing and annotation.</title>
        <authorList>
            <consortium name="The Broad Institute Genomics Platform"/>
            <consortium name="The Broad Institute Genome Sequencing Center for Infectious Disease"/>
            <person name="Wu L."/>
            <person name="Ma J."/>
        </authorList>
    </citation>
    <scope>NUCLEOTIDE SEQUENCE [LARGE SCALE GENOMIC DNA]</scope>
    <source>
        <strain evidence="2">JCM 18077</strain>
    </source>
</reference>
<comment type="caution">
    <text evidence="1">The sequence shown here is derived from an EMBL/GenBank/DDBJ whole genome shotgun (WGS) entry which is preliminary data.</text>
</comment>
<name>A0ABP8Z423_9ACTN</name>
<dbReference type="Proteomes" id="UP001500822">
    <property type="component" value="Unassembled WGS sequence"/>
</dbReference>
<accession>A0ABP8Z423</accession>
<organism evidence="1 2">
    <name type="scientific">Gordonia alkaliphila</name>
    <dbReference type="NCBI Taxonomy" id="1053547"/>
    <lineage>
        <taxon>Bacteria</taxon>
        <taxon>Bacillati</taxon>
        <taxon>Actinomycetota</taxon>
        <taxon>Actinomycetes</taxon>
        <taxon>Mycobacteriales</taxon>
        <taxon>Gordoniaceae</taxon>
        <taxon>Gordonia</taxon>
    </lineage>
</organism>
<keyword evidence="2" id="KW-1185">Reference proteome</keyword>
<dbReference type="Gene3D" id="1.10.620.20">
    <property type="entry name" value="Ribonucleotide Reductase, subunit A"/>
    <property type="match status" value="1"/>
</dbReference>
<dbReference type="Pfam" id="PF11583">
    <property type="entry name" value="AurF"/>
    <property type="match status" value="1"/>
</dbReference>
<protein>
    <recommendedName>
        <fullName evidence="3">Diiron oxygenase</fullName>
    </recommendedName>
</protein>
<gene>
    <name evidence="1" type="ORF">GCM10023217_13870</name>
</gene>
<evidence type="ECO:0000313" key="1">
    <source>
        <dbReference type="EMBL" id="GAA4745803.1"/>
    </source>
</evidence>